<proteinExistence type="predicted"/>
<dbReference type="InterPro" id="IPR009057">
    <property type="entry name" value="Homeodomain-like_sf"/>
</dbReference>
<evidence type="ECO:0000256" key="8">
    <source>
        <dbReference type="SAM" id="MobiDB-lite"/>
    </source>
</evidence>
<dbReference type="Gene3D" id="1.10.10.60">
    <property type="entry name" value="Homeodomain-like"/>
    <property type="match status" value="1"/>
</dbReference>
<dbReference type="PROSITE" id="PS50071">
    <property type="entry name" value="HOMEOBOX_2"/>
    <property type="match status" value="1"/>
</dbReference>
<dbReference type="GO" id="GO:0005634">
    <property type="term" value="C:nucleus"/>
    <property type="evidence" value="ECO:0007669"/>
    <property type="project" value="UniProtKB-SubCell"/>
</dbReference>
<evidence type="ECO:0000259" key="10">
    <source>
        <dbReference type="PROSITE" id="PS50803"/>
    </source>
</evidence>
<dbReference type="Pfam" id="PF03826">
    <property type="entry name" value="OAR"/>
    <property type="match status" value="1"/>
</dbReference>
<evidence type="ECO:0000256" key="6">
    <source>
        <dbReference type="PROSITE-ProRule" id="PRU00108"/>
    </source>
</evidence>
<dbReference type="AlphaFoldDB" id="A0A9W2ZDG3"/>
<evidence type="ECO:0000313" key="11">
    <source>
        <dbReference type="Proteomes" id="UP001165740"/>
    </source>
</evidence>
<dbReference type="PANTHER" id="PTHR24329:SF543">
    <property type="entry name" value="FI01017P-RELATED"/>
    <property type="match status" value="1"/>
</dbReference>
<dbReference type="PROSITE" id="PS00027">
    <property type="entry name" value="HOMEOBOX_1"/>
    <property type="match status" value="1"/>
</dbReference>
<keyword evidence="11" id="KW-1185">Reference proteome</keyword>
<dbReference type="PANTHER" id="PTHR24329">
    <property type="entry name" value="HOMEOBOX PROTEIN ARISTALESS"/>
    <property type="match status" value="1"/>
</dbReference>
<organism evidence="11 12">
    <name type="scientific">Biomphalaria glabrata</name>
    <name type="common">Bloodfluke planorb</name>
    <name type="synonym">Freshwater snail</name>
    <dbReference type="NCBI Taxonomy" id="6526"/>
    <lineage>
        <taxon>Eukaryota</taxon>
        <taxon>Metazoa</taxon>
        <taxon>Spiralia</taxon>
        <taxon>Lophotrochozoa</taxon>
        <taxon>Mollusca</taxon>
        <taxon>Gastropoda</taxon>
        <taxon>Heterobranchia</taxon>
        <taxon>Euthyneura</taxon>
        <taxon>Panpulmonata</taxon>
        <taxon>Hygrophila</taxon>
        <taxon>Lymnaeoidea</taxon>
        <taxon>Planorbidae</taxon>
        <taxon>Biomphalaria</taxon>
    </lineage>
</organism>
<dbReference type="GO" id="GO:0000981">
    <property type="term" value="F:DNA-binding transcription factor activity, RNA polymerase II-specific"/>
    <property type="evidence" value="ECO:0007669"/>
    <property type="project" value="InterPro"/>
</dbReference>
<evidence type="ECO:0000256" key="5">
    <source>
        <dbReference type="ARBA" id="ARBA00023242"/>
    </source>
</evidence>
<feature type="DNA-binding region" description="Homeobox" evidence="6">
    <location>
        <begin position="257"/>
        <end position="316"/>
    </location>
</feature>
<keyword evidence="4 6" id="KW-0371">Homeobox</keyword>
<dbReference type="InterPro" id="IPR001356">
    <property type="entry name" value="HD"/>
</dbReference>
<evidence type="ECO:0000256" key="7">
    <source>
        <dbReference type="RuleBase" id="RU000682"/>
    </source>
</evidence>
<feature type="region of interest" description="Disordered" evidence="8">
    <location>
        <begin position="178"/>
        <end position="261"/>
    </location>
</feature>
<sequence length="495" mass="54954">MDSKDLTNLTITPPASESSPSLTMTPSPESAKHSPQMKSSQQAKRAMPYSIDSILGVRPADRETSPAANELKFNSNTEATQLTPPRPGMVSKHRNNMGDDMTLSRFFHHQHLNEGRQQFQKSFGLITPPQQLHDMDKEHHYRLGHDDDDRRPFHDKNQHDSAVLCDDITAAPSPMYRTHVSRSPQRQHHRSFTPPQVGSDRTDTPSPIMREFSGERPASNSADDMHVKSINSGNDYGGYTDNENNLDDDSPGKPRKIRRSRTTFTTFQLHRLERAFEKTQYPDVFTREELAMTLDLSEARVQVWFQNRRAKWRKREKALGRDSPTFIQGEPPASLSEMISLTRPFGFPSAMEPFWGSRFPHLTGVHPMMALSHPGVTAAQAAAAYSARSPFGGFIHGYMLHTANGLRNPAAMPGGQNLIPSFGGVPTSLSPRLPNPTNLYEQEIRNTGSGVNAIGNSSSSVETLRMKAKEHSAEAAAALSGLQYPDHSIAVSLPS</sequence>
<keyword evidence="2" id="KW-0217">Developmental protein</keyword>
<reference evidence="12" key="1">
    <citation type="submission" date="2025-08" db="UniProtKB">
        <authorList>
            <consortium name="RefSeq"/>
        </authorList>
    </citation>
    <scope>IDENTIFICATION</scope>
</reference>
<dbReference type="SUPFAM" id="SSF46689">
    <property type="entry name" value="Homeodomain-like"/>
    <property type="match status" value="1"/>
</dbReference>
<dbReference type="CDD" id="cd00086">
    <property type="entry name" value="homeodomain"/>
    <property type="match status" value="1"/>
</dbReference>
<dbReference type="InterPro" id="IPR050649">
    <property type="entry name" value="Paired_Homeobox_TFs"/>
</dbReference>
<gene>
    <name evidence="12" type="primary">LOC106051464</name>
</gene>
<keyword evidence="5 6" id="KW-0539">Nucleus</keyword>
<dbReference type="OrthoDB" id="6159439at2759"/>
<dbReference type="InterPro" id="IPR003654">
    <property type="entry name" value="OAR_dom"/>
</dbReference>
<name>A0A9W2ZDG3_BIOGL</name>
<feature type="region of interest" description="Disordered" evidence="8">
    <location>
        <begin position="1"/>
        <end position="47"/>
    </location>
</feature>
<dbReference type="GeneID" id="106051464"/>
<dbReference type="FunFam" id="1.10.10.60:FF:000102">
    <property type="entry name" value="Aristaless related homeobox"/>
    <property type="match status" value="1"/>
</dbReference>
<evidence type="ECO:0000256" key="4">
    <source>
        <dbReference type="ARBA" id="ARBA00023155"/>
    </source>
</evidence>
<accession>A0A9W2ZDG3</accession>
<evidence type="ECO:0000256" key="3">
    <source>
        <dbReference type="ARBA" id="ARBA00023125"/>
    </source>
</evidence>
<dbReference type="GO" id="GO:0000977">
    <property type="term" value="F:RNA polymerase II transcription regulatory region sequence-specific DNA binding"/>
    <property type="evidence" value="ECO:0007669"/>
    <property type="project" value="TreeGrafter"/>
</dbReference>
<dbReference type="Pfam" id="PF00046">
    <property type="entry name" value="Homeodomain"/>
    <property type="match status" value="1"/>
</dbReference>
<dbReference type="RefSeq" id="XP_055873057.1">
    <property type="nucleotide sequence ID" value="XM_056017082.1"/>
</dbReference>
<feature type="domain" description="OAR" evidence="10">
    <location>
        <begin position="459"/>
        <end position="472"/>
    </location>
</feature>
<evidence type="ECO:0000259" key="9">
    <source>
        <dbReference type="PROSITE" id="PS50071"/>
    </source>
</evidence>
<dbReference type="PROSITE" id="PS50803">
    <property type="entry name" value="OAR"/>
    <property type="match status" value="1"/>
</dbReference>
<keyword evidence="3 6" id="KW-0238">DNA-binding</keyword>
<dbReference type="SMART" id="SM00389">
    <property type="entry name" value="HOX"/>
    <property type="match status" value="1"/>
</dbReference>
<dbReference type="InterPro" id="IPR017970">
    <property type="entry name" value="Homeobox_CS"/>
</dbReference>
<protein>
    <submittedName>
        <fullName evidence="12">Aristaless-related homeobox protein-like</fullName>
    </submittedName>
</protein>
<dbReference type="Proteomes" id="UP001165740">
    <property type="component" value="Chromosome 1"/>
</dbReference>
<feature type="compositionally biased region" description="Polar residues" evidence="8">
    <location>
        <begin position="1"/>
        <end position="28"/>
    </location>
</feature>
<feature type="domain" description="Homeobox" evidence="9">
    <location>
        <begin position="255"/>
        <end position="315"/>
    </location>
</feature>
<evidence type="ECO:0000313" key="12">
    <source>
        <dbReference type="RefSeq" id="XP_055873057.1"/>
    </source>
</evidence>
<evidence type="ECO:0000256" key="2">
    <source>
        <dbReference type="ARBA" id="ARBA00022473"/>
    </source>
</evidence>
<evidence type="ECO:0000256" key="1">
    <source>
        <dbReference type="ARBA" id="ARBA00004123"/>
    </source>
</evidence>
<comment type="subcellular location">
    <subcellularLocation>
        <location evidence="1 6 7">Nucleus</location>
    </subcellularLocation>
</comment>